<organism evidence="1 2">
    <name type="scientific">Protopolystoma xenopodis</name>
    <dbReference type="NCBI Taxonomy" id="117903"/>
    <lineage>
        <taxon>Eukaryota</taxon>
        <taxon>Metazoa</taxon>
        <taxon>Spiralia</taxon>
        <taxon>Lophotrochozoa</taxon>
        <taxon>Platyhelminthes</taxon>
        <taxon>Monogenea</taxon>
        <taxon>Polyopisthocotylea</taxon>
        <taxon>Polystomatidea</taxon>
        <taxon>Polystomatidae</taxon>
        <taxon>Protopolystoma</taxon>
    </lineage>
</organism>
<keyword evidence="2" id="KW-1185">Reference proteome</keyword>
<dbReference type="EMBL" id="CAAALY010244296">
    <property type="protein sequence ID" value="VEL32528.1"/>
    <property type="molecule type" value="Genomic_DNA"/>
</dbReference>
<comment type="caution">
    <text evidence="1">The sequence shown here is derived from an EMBL/GenBank/DDBJ whole genome shotgun (WGS) entry which is preliminary data.</text>
</comment>
<sequence>MWSRQPSRKSIHADVLQPICLNNGLCQWPVEARLRVSEALQPPMRDSSDSILSRTRALLPHKPLCLFALLDLVVRPFKAWPPDSCHLPPRLNLQNQRHSNGPSQRLAHGRNVLFVVPS</sequence>
<evidence type="ECO:0000313" key="2">
    <source>
        <dbReference type="Proteomes" id="UP000784294"/>
    </source>
</evidence>
<evidence type="ECO:0000313" key="1">
    <source>
        <dbReference type="EMBL" id="VEL32528.1"/>
    </source>
</evidence>
<gene>
    <name evidence="1" type="ORF">PXEA_LOCUS25968</name>
</gene>
<accession>A0A3S5B3H3</accession>
<dbReference type="AlphaFoldDB" id="A0A3S5B3H3"/>
<proteinExistence type="predicted"/>
<name>A0A3S5B3H3_9PLAT</name>
<protein>
    <submittedName>
        <fullName evidence="1">Uncharacterized protein</fullName>
    </submittedName>
</protein>
<dbReference type="Proteomes" id="UP000784294">
    <property type="component" value="Unassembled WGS sequence"/>
</dbReference>
<reference evidence="1" key="1">
    <citation type="submission" date="2018-11" db="EMBL/GenBank/DDBJ databases">
        <authorList>
            <consortium name="Pathogen Informatics"/>
        </authorList>
    </citation>
    <scope>NUCLEOTIDE SEQUENCE</scope>
</reference>